<dbReference type="PROSITE" id="PS50048">
    <property type="entry name" value="ZN2_CY6_FUNGAL_2"/>
    <property type="match status" value="1"/>
</dbReference>
<organism evidence="4 5">
    <name type="scientific">Clathrospora elynae</name>
    <dbReference type="NCBI Taxonomy" id="706981"/>
    <lineage>
        <taxon>Eukaryota</taxon>
        <taxon>Fungi</taxon>
        <taxon>Dikarya</taxon>
        <taxon>Ascomycota</taxon>
        <taxon>Pezizomycotina</taxon>
        <taxon>Dothideomycetes</taxon>
        <taxon>Pleosporomycetidae</taxon>
        <taxon>Pleosporales</taxon>
        <taxon>Diademaceae</taxon>
        <taxon>Clathrospora</taxon>
    </lineage>
</organism>
<gene>
    <name evidence="4" type="ORF">EJ02DRAFT_32670</name>
</gene>
<dbReference type="EMBL" id="ML976114">
    <property type="protein sequence ID" value="KAF1938120.1"/>
    <property type="molecule type" value="Genomic_DNA"/>
</dbReference>
<name>A0A6A5SEH8_9PLEO</name>
<evidence type="ECO:0000313" key="4">
    <source>
        <dbReference type="EMBL" id="KAF1938120.1"/>
    </source>
</evidence>
<reference evidence="4" key="1">
    <citation type="journal article" date="2020" name="Stud. Mycol.">
        <title>101 Dothideomycetes genomes: a test case for predicting lifestyles and emergence of pathogens.</title>
        <authorList>
            <person name="Haridas S."/>
            <person name="Albert R."/>
            <person name="Binder M."/>
            <person name="Bloem J."/>
            <person name="Labutti K."/>
            <person name="Salamov A."/>
            <person name="Andreopoulos B."/>
            <person name="Baker S."/>
            <person name="Barry K."/>
            <person name="Bills G."/>
            <person name="Bluhm B."/>
            <person name="Cannon C."/>
            <person name="Castanera R."/>
            <person name="Culley D."/>
            <person name="Daum C."/>
            <person name="Ezra D."/>
            <person name="Gonzalez J."/>
            <person name="Henrissat B."/>
            <person name="Kuo A."/>
            <person name="Liang C."/>
            <person name="Lipzen A."/>
            <person name="Lutzoni F."/>
            <person name="Magnuson J."/>
            <person name="Mondo S."/>
            <person name="Nolan M."/>
            <person name="Ohm R."/>
            <person name="Pangilinan J."/>
            <person name="Park H.-J."/>
            <person name="Ramirez L."/>
            <person name="Alfaro M."/>
            <person name="Sun H."/>
            <person name="Tritt A."/>
            <person name="Yoshinaga Y."/>
            <person name="Zwiers L.-H."/>
            <person name="Turgeon B."/>
            <person name="Goodwin S."/>
            <person name="Spatafora J."/>
            <person name="Crous P."/>
            <person name="Grigoriev I."/>
        </authorList>
    </citation>
    <scope>NUCLEOTIDE SEQUENCE</scope>
    <source>
        <strain evidence="4">CBS 161.51</strain>
    </source>
</reference>
<feature type="region of interest" description="Disordered" evidence="2">
    <location>
        <begin position="253"/>
        <end position="274"/>
    </location>
</feature>
<feature type="region of interest" description="Disordered" evidence="2">
    <location>
        <begin position="188"/>
        <end position="208"/>
    </location>
</feature>
<dbReference type="InterPro" id="IPR001138">
    <property type="entry name" value="Zn2Cys6_DnaBD"/>
</dbReference>
<accession>A0A6A5SEH8</accession>
<protein>
    <recommendedName>
        <fullName evidence="3">Zn(2)-C6 fungal-type domain-containing protein</fullName>
    </recommendedName>
</protein>
<dbReference type="GO" id="GO:0008270">
    <property type="term" value="F:zinc ion binding"/>
    <property type="evidence" value="ECO:0007669"/>
    <property type="project" value="InterPro"/>
</dbReference>
<dbReference type="GO" id="GO:0000981">
    <property type="term" value="F:DNA-binding transcription factor activity, RNA polymerase II-specific"/>
    <property type="evidence" value="ECO:0007669"/>
    <property type="project" value="InterPro"/>
</dbReference>
<evidence type="ECO:0000256" key="1">
    <source>
        <dbReference type="ARBA" id="ARBA00023242"/>
    </source>
</evidence>
<feature type="compositionally biased region" description="Basic and acidic residues" evidence="2">
    <location>
        <begin position="102"/>
        <end position="113"/>
    </location>
</feature>
<feature type="compositionally biased region" description="Basic residues" evidence="2">
    <location>
        <begin position="92"/>
        <end position="101"/>
    </location>
</feature>
<dbReference type="AlphaFoldDB" id="A0A6A5SEH8"/>
<evidence type="ECO:0000259" key="3">
    <source>
        <dbReference type="PROSITE" id="PS50048"/>
    </source>
</evidence>
<keyword evidence="5" id="KW-1185">Reference proteome</keyword>
<dbReference type="OrthoDB" id="5303703at2759"/>
<dbReference type="SUPFAM" id="SSF57701">
    <property type="entry name" value="Zn2/Cys6 DNA-binding domain"/>
    <property type="match status" value="1"/>
</dbReference>
<feature type="region of interest" description="Disordered" evidence="2">
    <location>
        <begin position="1"/>
        <end position="173"/>
    </location>
</feature>
<keyword evidence="1" id="KW-0539">Nucleus</keyword>
<dbReference type="CDD" id="cd00067">
    <property type="entry name" value="GAL4"/>
    <property type="match status" value="1"/>
</dbReference>
<feature type="domain" description="Zn(2)-C6 fungal-type" evidence="3">
    <location>
        <begin position="460"/>
        <end position="494"/>
    </location>
</feature>
<evidence type="ECO:0000313" key="5">
    <source>
        <dbReference type="Proteomes" id="UP000800038"/>
    </source>
</evidence>
<dbReference type="Proteomes" id="UP000800038">
    <property type="component" value="Unassembled WGS sequence"/>
</dbReference>
<feature type="compositionally biased region" description="Low complexity" evidence="2">
    <location>
        <begin position="190"/>
        <end position="205"/>
    </location>
</feature>
<evidence type="ECO:0000256" key="2">
    <source>
        <dbReference type="SAM" id="MobiDB-lite"/>
    </source>
</evidence>
<feature type="compositionally biased region" description="Acidic residues" evidence="2">
    <location>
        <begin position="130"/>
        <end position="145"/>
    </location>
</feature>
<sequence length="790" mass="88182">MDDNMPPQIGGEFDFNLPHGIDAEKGDPQPNDNSDNHDFMGDGHDPAEPSDHDSVDDVQDLKYGSLPKGFSDDEDAVEAFDRSWTGYQARKFPSKVKKSPRRSTDGSDHEASPRSKRPRQSLFGGPTEKFEDEAPAEYLVEEAEDTHELQTPAHGIGTRMSSLNLEQQERELSPSERLLTLGFGLATSDRGSISPRASPAPSERSFIIPPEDQPAYELRQNIERNKTSTYIDQDQSGNFDPAEEAKQNALKLNKARAAKAAKSTNQSKKGKQRASKETVMKCIVRLRFEAFGNVRNYTNDEQNWPDDWSEIDSDTDRELQEYRNFFRRNTPGIEMQMPIDDPGGELDDLTGYPAARGCQSCRKFGMYCSMIENGTYPCQQCTEEGDECEPIIPSTLKGACKQCAADGMARCSFEGDPDQAICDHCADHELTCEALPPTGYRTDRINIDDIMYGEDRPYIQCTVCRQEKKRCSLKKKTDKPPCKYCKKNSIGCTFYNIPKIDLKKKGVRDKRPTEGDAPEVSMPGSNYFTAEDIADMNSRDTKMQSRAATPEIEMEDNTGRKGMLTKIKTSFAHPIKFGGLLGNTPDCNFCEMPVFGFVGLFEKEVHVIRWYSGLGYTEVGGGHAENNGATNMCQTCTMGRVQVIACPAHDIQHIYPDNTISPFEDAFANLLEVAERPIEVHLQLQRWCSMCFSPATFVCCTRQPSLLSSDDEEEKIDGCGIRLCGPCECQLREKFEGDACVMAATLDQVGKAKEGDEEVEGQCIRADVGFLGRDGLLMRSLQHEAEQAEY</sequence>
<feature type="compositionally biased region" description="Basic and acidic residues" evidence="2">
    <location>
        <begin position="34"/>
        <end position="55"/>
    </location>
</feature>
<proteinExistence type="predicted"/>
<dbReference type="InterPro" id="IPR036864">
    <property type="entry name" value="Zn2-C6_fun-type_DNA-bd_sf"/>
</dbReference>